<keyword evidence="2" id="KW-1185">Reference proteome</keyword>
<evidence type="ECO:0000313" key="1">
    <source>
        <dbReference type="EMBL" id="MDQ0998713.1"/>
    </source>
</evidence>
<comment type="caution">
    <text evidence="1">The sequence shown here is derived from an EMBL/GenBank/DDBJ whole genome shotgun (WGS) entry which is preliminary data.</text>
</comment>
<evidence type="ECO:0000313" key="2">
    <source>
        <dbReference type="Proteomes" id="UP001237780"/>
    </source>
</evidence>
<organism evidence="1 2">
    <name type="scientific">Phyllobacterium ifriqiyense</name>
    <dbReference type="NCBI Taxonomy" id="314238"/>
    <lineage>
        <taxon>Bacteria</taxon>
        <taxon>Pseudomonadati</taxon>
        <taxon>Pseudomonadota</taxon>
        <taxon>Alphaproteobacteria</taxon>
        <taxon>Hyphomicrobiales</taxon>
        <taxon>Phyllobacteriaceae</taxon>
        <taxon>Phyllobacterium</taxon>
    </lineage>
</organism>
<reference evidence="1 2" key="1">
    <citation type="submission" date="2023-07" db="EMBL/GenBank/DDBJ databases">
        <title>Comparative genomics of wheat-associated soil bacteria to identify genetic determinants of phenazine resistance.</title>
        <authorList>
            <person name="Mouncey N."/>
        </authorList>
    </citation>
    <scope>NUCLEOTIDE SEQUENCE [LARGE SCALE GENOMIC DNA]</scope>
    <source>
        <strain evidence="1 2">W4I11</strain>
    </source>
</reference>
<sequence length="174" mass="19206">MSKLTLDLTLSLVEIAHIKYVPENISMSRFSSLIAASFAVGVALSSAAPAMAADYVEGPAQSYDETCGQARVLNRIVNKFSYQVRHVPNLPQVGIDNFTDVQQTRHEPSADPEMDAVERHYCRATAHLSDGSQQPVWYLVEHGQGFVGVGDNVEFCLAGFDRWHVYSGSCRTLR</sequence>
<protein>
    <submittedName>
        <fullName evidence="1">Capsid protein</fullName>
    </submittedName>
</protein>
<dbReference type="EMBL" id="JAUSZT010000003">
    <property type="protein sequence ID" value="MDQ0998713.1"/>
    <property type="molecule type" value="Genomic_DNA"/>
</dbReference>
<name>A0ABU0SD69_9HYPH</name>
<proteinExistence type="predicted"/>
<dbReference type="Proteomes" id="UP001237780">
    <property type="component" value="Unassembled WGS sequence"/>
</dbReference>
<accession>A0ABU0SD69</accession>
<gene>
    <name evidence="1" type="ORF">QFZ34_003895</name>
</gene>